<dbReference type="Proteomes" id="UP000187425">
    <property type="component" value="Unassembled WGS sequence"/>
</dbReference>
<evidence type="ECO:0000259" key="9">
    <source>
        <dbReference type="Pfam" id="PF25198"/>
    </source>
</evidence>
<evidence type="ECO:0000256" key="4">
    <source>
        <dbReference type="ARBA" id="ARBA00022729"/>
    </source>
</evidence>
<dbReference type="PROSITE" id="PS51257">
    <property type="entry name" value="PROKAR_LIPOPROTEIN"/>
    <property type="match status" value="1"/>
</dbReference>
<dbReference type="EMBL" id="MPTW01000003">
    <property type="protein sequence ID" value="OME72458.1"/>
    <property type="molecule type" value="Genomic_DNA"/>
</dbReference>
<proteinExistence type="inferred from homology"/>
<dbReference type="OrthoDB" id="9816067at2"/>
<comment type="caution">
    <text evidence="10">The sequence shown here is derived from an EMBL/GenBank/DDBJ whole genome shotgun (WGS) entry which is preliminary data.</text>
</comment>
<reference evidence="10 11" key="1">
    <citation type="submission" date="2016-11" db="EMBL/GenBank/DDBJ databases">
        <title>Paenibacillus species isolates.</title>
        <authorList>
            <person name="Beno S.M."/>
        </authorList>
    </citation>
    <scope>NUCLEOTIDE SEQUENCE [LARGE SCALE GENOMIC DNA]</scope>
    <source>
        <strain evidence="10 11">FSL H7-0443</strain>
    </source>
</reference>
<evidence type="ECO:0000256" key="3">
    <source>
        <dbReference type="ARBA" id="ARBA00022544"/>
    </source>
</evidence>
<name>A0A1R0ZLE1_9BACL</name>
<dbReference type="InterPro" id="IPR046953">
    <property type="entry name" value="Spore_GerAC-like_C"/>
</dbReference>
<protein>
    <submittedName>
        <fullName evidence="10">Uncharacterized protein</fullName>
    </submittedName>
</protein>
<evidence type="ECO:0000256" key="1">
    <source>
        <dbReference type="ARBA" id="ARBA00004635"/>
    </source>
</evidence>
<keyword evidence="3" id="KW-0309">Germination</keyword>
<evidence type="ECO:0000313" key="10">
    <source>
        <dbReference type="EMBL" id="OME72458.1"/>
    </source>
</evidence>
<dbReference type="AlphaFoldDB" id="A0A1R0ZLE1"/>
<keyword evidence="7" id="KW-0449">Lipoprotein</keyword>
<feature type="domain" description="Spore germination GerAC-like C-terminal" evidence="8">
    <location>
        <begin position="235"/>
        <end position="403"/>
    </location>
</feature>
<comment type="subcellular location">
    <subcellularLocation>
        <location evidence="1">Membrane</location>
        <topology evidence="1">Lipid-anchor</topology>
    </subcellularLocation>
</comment>
<evidence type="ECO:0000259" key="8">
    <source>
        <dbReference type="Pfam" id="PF05504"/>
    </source>
</evidence>
<evidence type="ECO:0000256" key="5">
    <source>
        <dbReference type="ARBA" id="ARBA00023136"/>
    </source>
</evidence>
<organism evidence="10 11">
    <name type="scientific">Paenibacillus odorifer</name>
    <dbReference type="NCBI Taxonomy" id="189426"/>
    <lineage>
        <taxon>Bacteria</taxon>
        <taxon>Bacillati</taxon>
        <taxon>Bacillota</taxon>
        <taxon>Bacilli</taxon>
        <taxon>Bacillales</taxon>
        <taxon>Paenibacillaceae</taxon>
        <taxon>Paenibacillus</taxon>
    </lineage>
</organism>
<evidence type="ECO:0000256" key="6">
    <source>
        <dbReference type="ARBA" id="ARBA00023139"/>
    </source>
</evidence>
<dbReference type="Pfam" id="PF25198">
    <property type="entry name" value="Spore_GerAC_N"/>
    <property type="match status" value="1"/>
</dbReference>
<evidence type="ECO:0000256" key="2">
    <source>
        <dbReference type="ARBA" id="ARBA00007886"/>
    </source>
</evidence>
<dbReference type="PANTHER" id="PTHR35789:SF1">
    <property type="entry name" value="SPORE GERMINATION PROTEIN B3"/>
    <property type="match status" value="1"/>
</dbReference>
<dbReference type="InterPro" id="IPR038501">
    <property type="entry name" value="Spore_GerAC_C_sf"/>
</dbReference>
<sequence>MNKKIYKRVVLIFILSLLSGLLAGCWDQLEIEDRALVLGLSIDSVPPDSKTNDDQTTHLKSANINLPQIRVTAQIAVPGRVPLGPGSGGEGGGGNQNPVWVVEVYGYTLDDAMNNLQQQISDPRYLIHLRVIIISEDIARKNMDDLNDYLRRNPEVRRRTWLLVSEGEAAKFMNINPPLQRVPTLYILSTMEKAVTSGKFPADYIGVFWSANSKWGESGYLPYVSLHQEDNIMIKGLAYFSGGVMVGSTIPIEIGAYMSMKGINPGGYSDLFYADEFGPVMLKVNDRFTRVKVQFKEGKPHITYNLSLEADLDEHLRNDISIASSRSLEKIEDIFQKRVIGIFNHLIKETQEAHSDVFGMGEYIRAYAPSYWKAHVRDKHDWEQQYSNLSIEVKLKTHIDRVGLKQN</sequence>
<keyword evidence="5" id="KW-0472">Membrane</keyword>
<feature type="domain" description="Spore germination protein N-terminal" evidence="9">
    <location>
        <begin position="27"/>
        <end position="225"/>
    </location>
</feature>
<keyword evidence="4" id="KW-0732">Signal</keyword>
<keyword evidence="6" id="KW-0564">Palmitate</keyword>
<dbReference type="GO" id="GO:0016020">
    <property type="term" value="C:membrane"/>
    <property type="evidence" value="ECO:0007669"/>
    <property type="project" value="UniProtKB-SubCell"/>
</dbReference>
<dbReference type="Pfam" id="PF05504">
    <property type="entry name" value="Spore_GerAC"/>
    <property type="match status" value="1"/>
</dbReference>
<evidence type="ECO:0000313" key="11">
    <source>
        <dbReference type="Proteomes" id="UP000187425"/>
    </source>
</evidence>
<dbReference type="RefSeq" id="WP_076284131.1">
    <property type="nucleotide sequence ID" value="NZ_MPTW01000003.1"/>
</dbReference>
<dbReference type="InterPro" id="IPR057336">
    <property type="entry name" value="GerAC_N"/>
</dbReference>
<accession>A0A1R0ZLE1</accession>
<evidence type="ECO:0000256" key="7">
    <source>
        <dbReference type="ARBA" id="ARBA00023288"/>
    </source>
</evidence>
<dbReference type="GO" id="GO:0009847">
    <property type="term" value="P:spore germination"/>
    <property type="evidence" value="ECO:0007669"/>
    <property type="project" value="InterPro"/>
</dbReference>
<dbReference type="PANTHER" id="PTHR35789">
    <property type="entry name" value="SPORE GERMINATION PROTEIN B3"/>
    <property type="match status" value="1"/>
</dbReference>
<dbReference type="NCBIfam" id="TIGR02887">
    <property type="entry name" value="spore_ger_x_C"/>
    <property type="match status" value="1"/>
</dbReference>
<dbReference type="Gene3D" id="3.30.300.210">
    <property type="entry name" value="Nutrient germinant receptor protein C, domain 3"/>
    <property type="match status" value="1"/>
</dbReference>
<dbReference type="InterPro" id="IPR008844">
    <property type="entry name" value="Spore_GerAC-like"/>
</dbReference>
<comment type="similarity">
    <text evidence="2">Belongs to the GerABKC lipoprotein family.</text>
</comment>
<gene>
    <name evidence="10" type="ORF">BSK65_08875</name>
</gene>